<dbReference type="InterPro" id="IPR032073">
    <property type="entry name" value="FNDC5_C"/>
</dbReference>
<evidence type="ECO:0000256" key="1">
    <source>
        <dbReference type="SAM" id="MobiDB-lite"/>
    </source>
</evidence>
<feature type="region of interest" description="Disordered" evidence="1">
    <location>
        <begin position="446"/>
        <end position="509"/>
    </location>
</feature>
<dbReference type="EMBL" id="JAVRJZ010000001">
    <property type="protein sequence ID" value="KAK2726627.1"/>
    <property type="molecule type" value="Genomic_DNA"/>
</dbReference>
<feature type="domain" description="Fibronectin type-III" evidence="2">
    <location>
        <begin position="38"/>
        <end position="133"/>
    </location>
</feature>
<evidence type="ECO:0000313" key="4">
    <source>
        <dbReference type="Proteomes" id="UP001187531"/>
    </source>
</evidence>
<dbReference type="Pfam" id="PF16066">
    <property type="entry name" value="DUF4808"/>
    <property type="match status" value="1"/>
</dbReference>
<proteinExistence type="predicted"/>
<dbReference type="Pfam" id="PF00041">
    <property type="entry name" value="fn3"/>
    <property type="match status" value="1"/>
</dbReference>
<dbReference type="InterPro" id="IPR036116">
    <property type="entry name" value="FN3_sf"/>
</dbReference>
<dbReference type="PANTHER" id="PTHR21104">
    <property type="entry name" value="FIBRONECTIN TYPE III DOMAIN-CONTAINING PROTEIN"/>
    <property type="match status" value="1"/>
</dbReference>
<gene>
    <name evidence="3" type="ORF">QYM36_007457</name>
</gene>
<dbReference type="InterPro" id="IPR013783">
    <property type="entry name" value="Ig-like_fold"/>
</dbReference>
<feature type="compositionally biased region" description="Low complexity" evidence="1">
    <location>
        <begin position="490"/>
        <end position="501"/>
    </location>
</feature>
<sequence length="579" mass="66130">MIIQPKLSCVYFIVTTWIYPVFSFVENRMNTVNTADLIPQNIRISVITHQSIIVRWIMNFTTKEQRDKLLRFEVIIKPRDQGFKIVIPLSATRRSVRIESLSPNASYQISVIAIGTDRKRWKGASTLIRTAGYKLRNQRQWQNQFPVPVLPVPSGPDTLNETAEPLIEVHAEEVSIVLLVLGFWAASVLLFFNRWGKIRMLLPYQPVFKEQNSTNGTPLHSHGNQPILKQQQSTYRDSNISCAITRCGHHVWCKADTYAGSETIGHPSVSTKKAGSTDKEPSSISNRNKRSEIPKIQLIHELRRSKSAETITIFTHENQRAKEVQPLYFSPVQHRQGNQKQFRSWAAYRRHTDPWLNVLVELAQSRVNLAKEKSTLNLECDDKNKKLLKPIFGRLQAPSFLCSQASVSSNSSIATVINMKENKLERAPKLSNVSISLPLPKVSRNSFAALNRQEKPRSENLESMKRGDSEPKHSQCKTLLEKYRTKVTLSSQETSNASSSANEEDENSTEMIDVVEQLPVVEDIRNSSFDGESLPHVTRHRERRKSLLQLRKTYLAYETVFSDENEENILLNASQEHFC</sequence>
<dbReference type="PROSITE" id="PS50853">
    <property type="entry name" value="FN3"/>
    <property type="match status" value="1"/>
</dbReference>
<dbReference type="Proteomes" id="UP001187531">
    <property type="component" value="Unassembled WGS sequence"/>
</dbReference>
<dbReference type="InterPro" id="IPR003961">
    <property type="entry name" value="FN3_dom"/>
</dbReference>
<organism evidence="3 4">
    <name type="scientific">Artemia franciscana</name>
    <name type="common">Brine shrimp</name>
    <name type="synonym">Artemia sanfranciscana</name>
    <dbReference type="NCBI Taxonomy" id="6661"/>
    <lineage>
        <taxon>Eukaryota</taxon>
        <taxon>Metazoa</taxon>
        <taxon>Ecdysozoa</taxon>
        <taxon>Arthropoda</taxon>
        <taxon>Crustacea</taxon>
        <taxon>Branchiopoda</taxon>
        <taxon>Anostraca</taxon>
        <taxon>Artemiidae</taxon>
        <taxon>Artemia</taxon>
    </lineage>
</organism>
<dbReference type="Gene3D" id="2.60.40.10">
    <property type="entry name" value="Immunoglobulins"/>
    <property type="match status" value="1"/>
</dbReference>
<dbReference type="CDD" id="cd00063">
    <property type="entry name" value="FN3"/>
    <property type="match status" value="1"/>
</dbReference>
<name>A0AA88LDN9_ARTSF</name>
<feature type="region of interest" description="Disordered" evidence="1">
    <location>
        <begin position="264"/>
        <end position="290"/>
    </location>
</feature>
<accession>A0AA88LDN9</accession>
<dbReference type="SUPFAM" id="SSF49265">
    <property type="entry name" value="Fibronectin type III"/>
    <property type="match status" value="1"/>
</dbReference>
<reference evidence="3" key="1">
    <citation type="submission" date="2023-07" db="EMBL/GenBank/DDBJ databases">
        <title>Chromosome-level genome assembly of Artemia franciscana.</title>
        <authorList>
            <person name="Jo E."/>
        </authorList>
    </citation>
    <scope>NUCLEOTIDE SEQUENCE</scope>
    <source>
        <tissue evidence="3">Whole body</tissue>
    </source>
</reference>
<evidence type="ECO:0000313" key="3">
    <source>
        <dbReference type="EMBL" id="KAK2726627.1"/>
    </source>
</evidence>
<comment type="caution">
    <text evidence="3">The sequence shown here is derived from an EMBL/GenBank/DDBJ whole genome shotgun (WGS) entry which is preliminary data.</text>
</comment>
<feature type="compositionally biased region" description="Basic and acidic residues" evidence="1">
    <location>
        <begin position="452"/>
        <end position="484"/>
    </location>
</feature>
<dbReference type="AlphaFoldDB" id="A0AA88LDN9"/>
<protein>
    <recommendedName>
        <fullName evidence="2">Fibronectin type-III domain-containing protein</fullName>
    </recommendedName>
</protein>
<keyword evidence="4" id="KW-1185">Reference proteome</keyword>
<dbReference type="PANTHER" id="PTHR21104:SF2">
    <property type="entry name" value="FIBRONECTIN TYPE-III DOMAIN-CONTAINING PROTEIN"/>
    <property type="match status" value="1"/>
</dbReference>
<evidence type="ECO:0000259" key="2">
    <source>
        <dbReference type="PROSITE" id="PS50853"/>
    </source>
</evidence>